<comment type="function">
    <text evidence="4">Involved in the assembly process of the P-ring formation. It may associate with FlgF on the rod constituting a structure essential for the P-ring assembly or may act as a modulator protein for the P-ring assembly.</text>
</comment>
<gene>
    <name evidence="6" type="primary">flgA</name>
    <name evidence="6" type="ORF">ACFSM0_02540</name>
</gene>
<evidence type="ECO:0000313" key="7">
    <source>
        <dbReference type="Proteomes" id="UP001597413"/>
    </source>
</evidence>
<protein>
    <recommendedName>
        <fullName evidence="4">Flagella basal body P-ring formation protein FlgA</fullName>
    </recommendedName>
</protein>
<keyword evidence="2" id="KW-0732">Signal</keyword>
<sequence length="145" mass="15073">MKPLALALFGGLCASFAFISVAEAGSVVTLRTLRAQSVIGPEDVILSEEDVPGALADVGQVIGLETRSILYPGRPIYAGDLAPPAIVDRNQTLPLTYNRGTLSIQTEGRALDRGAIGDSIRVMNLSSKTIVFATIGADGAGHVQP</sequence>
<reference evidence="7" key="1">
    <citation type="journal article" date="2019" name="Int. J. Syst. Evol. Microbiol.">
        <title>The Global Catalogue of Microorganisms (GCM) 10K type strain sequencing project: providing services to taxonomists for standard genome sequencing and annotation.</title>
        <authorList>
            <consortium name="The Broad Institute Genomics Platform"/>
            <consortium name="The Broad Institute Genome Sequencing Center for Infectious Disease"/>
            <person name="Wu L."/>
            <person name="Ma J."/>
        </authorList>
    </citation>
    <scope>NUCLEOTIDE SEQUENCE [LARGE SCALE GENOMIC DNA]</scope>
    <source>
        <strain evidence="7">CCUG 55131</strain>
    </source>
</reference>
<evidence type="ECO:0000259" key="5">
    <source>
        <dbReference type="SMART" id="SM00858"/>
    </source>
</evidence>
<dbReference type="Gene3D" id="2.30.30.760">
    <property type="match status" value="1"/>
</dbReference>
<evidence type="ECO:0000256" key="3">
    <source>
        <dbReference type="ARBA" id="ARBA00022764"/>
    </source>
</evidence>
<keyword evidence="6" id="KW-0966">Cell projection</keyword>
<keyword evidence="6" id="KW-0282">Flagellum</keyword>
<dbReference type="InterPro" id="IPR039246">
    <property type="entry name" value="Flagellar_FlgA"/>
</dbReference>
<dbReference type="Gene3D" id="3.90.1210.10">
    <property type="entry name" value="Antifreeze-like/N-acetylneuraminic acid synthase C-terminal domain"/>
    <property type="match status" value="1"/>
</dbReference>
<dbReference type="CDD" id="cd11614">
    <property type="entry name" value="SAF_CpaB_FlgA_like"/>
    <property type="match status" value="1"/>
</dbReference>
<evidence type="ECO:0000256" key="2">
    <source>
        <dbReference type="ARBA" id="ARBA00022729"/>
    </source>
</evidence>
<comment type="subcellular location">
    <subcellularLocation>
        <location evidence="1 4">Periplasm</location>
    </subcellularLocation>
</comment>
<dbReference type="InterPro" id="IPR017585">
    <property type="entry name" value="SAF_FlgA"/>
</dbReference>
<keyword evidence="3 4" id="KW-0574">Periplasm</keyword>
<dbReference type="Proteomes" id="UP001597413">
    <property type="component" value="Unassembled WGS sequence"/>
</dbReference>
<keyword evidence="6" id="KW-0969">Cilium</keyword>
<dbReference type="SMART" id="SM00858">
    <property type="entry name" value="SAF"/>
    <property type="match status" value="1"/>
</dbReference>
<dbReference type="InterPro" id="IPR013974">
    <property type="entry name" value="SAF"/>
</dbReference>
<dbReference type="RefSeq" id="WP_377386686.1">
    <property type="nucleotide sequence ID" value="NZ_JBHUIX010000003.1"/>
</dbReference>
<keyword evidence="7" id="KW-1185">Reference proteome</keyword>
<comment type="similarity">
    <text evidence="4">Belongs to the FlgA family.</text>
</comment>
<accession>A0ABW5A6B4</accession>
<dbReference type="PANTHER" id="PTHR36307">
    <property type="entry name" value="FLAGELLA BASAL BODY P-RING FORMATION PROTEIN FLGA"/>
    <property type="match status" value="1"/>
</dbReference>
<dbReference type="EMBL" id="JBHUIX010000003">
    <property type="protein sequence ID" value="MFD2172963.1"/>
    <property type="molecule type" value="Genomic_DNA"/>
</dbReference>
<dbReference type="PANTHER" id="PTHR36307:SF1">
    <property type="entry name" value="FLAGELLA BASAL BODY P-RING FORMATION PROTEIN FLGA"/>
    <property type="match status" value="1"/>
</dbReference>
<organism evidence="6 7">
    <name type="scientific">Rhodobacter lacus</name>
    <dbReference type="NCBI Taxonomy" id="1641972"/>
    <lineage>
        <taxon>Bacteria</taxon>
        <taxon>Pseudomonadati</taxon>
        <taxon>Pseudomonadota</taxon>
        <taxon>Alphaproteobacteria</taxon>
        <taxon>Rhodobacterales</taxon>
        <taxon>Rhodobacter group</taxon>
        <taxon>Rhodobacter</taxon>
    </lineage>
</organism>
<dbReference type="NCBIfam" id="TIGR03170">
    <property type="entry name" value="flgA_cterm"/>
    <property type="match status" value="1"/>
</dbReference>
<keyword evidence="4" id="KW-1005">Bacterial flagellum biogenesis</keyword>
<evidence type="ECO:0000256" key="1">
    <source>
        <dbReference type="ARBA" id="ARBA00004418"/>
    </source>
</evidence>
<feature type="domain" description="SAF" evidence="5">
    <location>
        <begin position="24"/>
        <end position="82"/>
    </location>
</feature>
<dbReference type="Pfam" id="PF13144">
    <property type="entry name" value="ChapFlgA"/>
    <property type="match status" value="1"/>
</dbReference>
<comment type="caution">
    <text evidence="6">The sequence shown here is derived from an EMBL/GenBank/DDBJ whole genome shotgun (WGS) entry which is preliminary data.</text>
</comment>
<evidence type="ECO:0000256" key="4">
    <source>
        <dbReference type="RuleBase" id="RU362063"/>
    </source>
</evidence>
<proteinExistence type="inferred from homology"/>
<evidence type="ECO:0000313" key="6">
    <source>
        <dbReference type="EMBL" id="MFD2172963.1"/>
    </source>
</evidence>
<name>A0ABW5A6B4_9RHOB</name>